<comment type="caution">
    <text evidence="10">The sequence shown here is derived from an EMBL/GenBank/DDBJ whole genome shotgun (WGS) entry which is preliminary data.</text>
</comment>
<evidence type="ECO:0000259" key="9">
    <source>
        <dbReference type="PROSITE" id="PS50048"/>
    </source>
</evidence>
<name>A0A9P3F5M5_ASPVI</name>
<evidence type="ECO:0000256" key="3">
    <source>
        <dbReference type="ARBA" id="ARBA00023015"/>
    </source>
</evidence>
<dbReference type="GeneID" id="66934249"/>
<keyword evidence="6" id="KW-0539">Nucleus</keyword>
<organism evidence="10 11">
    <name type="scientific">Aspergillus viridinutans</name>
    <dbReference type="NCBI Taxonomy" id="75553"/>
    <lineage>
        <taxon>Eukaryota</taxon>
        <taxon>Fungi</taxon>
        <taxon>Dikarya</taxon>
        <taxon>Ascomycota</taxon>
        <taxon>Pezizomycotina</taxon>
        <taxon>Eurotiomycetes</taxon>
        <taxon>Eurotiomycetidae</taxon>
        <taxon>Eurotiales</taxon>
        <taxon>Aspergillaceae</taxon>
        <taxon>Aspergillus</taxon>
        <taxon>Aspergillus subgen. Fumigati</taxon>
    </lineage>
</organism>
<dbReference type="SMART" id="SM00066">
    <property type="entry name" value="GAL4"/>
    <property type="match status" value="1"/>
</dbReference>
<keyword evidence="3" id="KW-0805">Transcription regulation</keyword>
<dbReference type="InterPro" id="IPR001138">
    <property type="entry name" value="Zn2Cys6_DnaBD"/>
</dbReference>
<feature type="compositionally biased region" description="Polar residues" evidence="8">
    <location>
        <begin position="77"/>
        <end position="90"/>
    </location>
</feature>
<dbReference type="InterPro" id="IPR036864">
    <property type="entry name" value="Zn2-C6_fun-type_DNA-bd_sf"/>
</dbReference>
<sequence>MAKFMVLSEGRRKRPTVSCTLCRRRKIRCNRERPCSNCLRSRSGACVYENQGPRPHSPGYSPQHHAGQGLTVESEESMQIGSASGDSLSTPPGHLLSSVAADISNVSRPPSEHPSQDAEMTQLKLRIQQLENQLAQANARPNQPSHDLDPDSDIETMSSRLSGTLHIHRKRGALGQPEPIPYNVSLKTRLFGQSHWAVSGVCLVRDIFSIKKCKDLARSIKAARAPAWPSWPSPPTSTLPPKEIADALVDNYLRTTEAIYRILHIPAFRRKYEALWILNERPDMAFLMQVKLVLALGAVTYDDRFSLRASAIQWVYEAQLWISGPKYKSRLNIQSLQANLLLLFAQEQVGFSGDLPWVSAGALLRKAIYMGLHRDPGRLPQMTTFVIEMRRRLWNTILEVNLQSSLTSGSPSLLSLNDFDTAAPTNFDDEQLEAQDPVRRPEGDFTKVSMAVALRRTFPYRLAVVKFLNDLASPGTYEETLRLDADLSGEGPSQFEIQAVDLLMHRYFSALHIPFFGQARHGAAYVFSQKPVVESSLKLWRAACPSPSPTTVARTSDAALLYSNDLPRLVTCSSGFYPSVAIHAGSLIGIELCTQLQEDDGLCPAPLRPDLLSVLEDAKGWCLRALKAGETNAKGYLLMSIVSARVEGLMRGLGEREATTQLVKAVENAGEKCLPILEEMAASIQELRGGPVDDIAVEMTKDWNFLIPDVPFNSSDTEPMSWILPLHLDHYRFGSLPMGFLTCDDQSLKI</sequence>
<feature type="domain" description="Zn(2)-C6 fungal-type" evidence="9">
    <location>
        <begin position="18"/>
        <end position="48"/>
    </location>
</feature>
<keyword evidence="7" id="KW-0175">Coiled coil</keyword>
<evidence type="ECO:0000256" key="4">
    <source>
        <dbReference type="ARBA" id="ARBA00023125"/>
    </source>
</evidence>
<evidence type="ECO:0000256" key="6">
    <source>
        <dbReference type="ARBA" id="ARBA00023242"/>
    </source>
</evidence>
<keyword evidence="1" id="KW-0479">Metal-binding</keyword>
<dbReference type="PROSITE" id="PS00463">
    <property type="entry name" value="ZN2_CY6_FUNGAL_1"/>
    <property type="match status" value="1"/>
</dbReference>
<proteinExistence type="predicted"/>
<accession>A0A9P3F5M5</accession>
<dbReference type="Pfam" id="PF04082">
    <property type="entry name" value="Fungal_trans"/>
    <property type="match status" value="1"/>
</dbReference>
<dbReference type="GO" id="GO:0005634">
    <property type="term" value="C:nucleus"/>
    <property type="evidence" value="ECO:0007669"/>
    <property type="project" value="TreeGrafter"/>
</dbReference>
<dbReference type="EMBL" id="BOPL01000004">
    <property type="protein sequence ID" value="GIK02218.1"/>
    <property type="molecule type" value="Genomic_DNA"/>
</dbReference>
<evidence type="ECO:0000256" key="5">
    <source>
        <dbReference type="ARBA" id="ARBA00023163"/>
    </source>
</evidence>
<keyword evidence="11" id="KW-1185">Reference proteome</keyword>
<evidence type="ECO:0000256" key="1">
    <source>
        <dbReference type="ARBA" id="ARBA00022723"/>
    </source>
</evidence>
<evidence type="ECO:0000313" key="11">
    <source>
        <dbReference type="Proteomes" id="UP000710440"/>
    </source>
</evidence>
<dbReference type="InterPro" id="IPR051430">
    <property type="entry name" value="Fungal_TF_Env_Response"/>
</dbReference>
<evidence type="ECO:0000256" key="8">
    <source>
        <dbReference type="SAM" id="MobiDB-lite"/>
    </source>
</evidence>
<dbReference type="PANTHER" id="PTHR31944">
    <property type="entry name" value="HEME-RESPONSIVE ZINC FINGER TRANSCRIPTION FACTOR HAP1"/>
    <property type="match status" value="1"/>
</dbReference>
<evidence type="ECO:0000256" key="2">
    <source>
        <dbReference type="ARBA" id="ARBA00022833"/>
    </source>
</evidence>
<dbReference type="PANTHER" id="PTHR31944:SF131">
    <property type="entry name" value="HEME-RESPONSIVE ZINC FINGER TRANSCRIPTION FACTOR HAP1"/>
    <property type="match status" value="1"/>
</dbReference>
<dbReference type="OrthoDB" id="4337792at2759"/>
<feature type="region of interest" description="Disordered" evidence="8">
    <location>
        <begin position="54"/>
        <end position="96"/>
    </location>
</feature>
<feature type="coiled-coil region" evidence="7">
    <location>
        <begin position="113"/>
        <end position="140"/>
    </location>
</feature>
<dbReference type="RefSeq" id="XP_043125404.1">
    <property type="nucleotide sequence ID" value="XM_043269469.1"/>
</dbReference>
<dbReference type="CDD" id="cd12148">
    <property type="entry name" value="fungal_TF_MHR"/>
    <property type="match status" value="1"/>
</dbReference>
<keyword evidence="4" id="KW-0238">DNA-binding</keyword>
<keyword evidence="5" id="KW-0804">Transcription</keyword>
<dbReference type="SMART" id="SM00906">
    <property type="entry name" value="Fungal_trans"/>
    <property type="match status" value="1"/>
</dbReference>
<gene>
    <name evidence="10" type="ORF">Aspvir_006267</name>
</gene>
<evidence type="ECO:0000256" key="7">
    <source>
        <dbReference type="SAM" id="Coils"/>
    </source>
</evidence>
<dbReference type="Gene3D" id="4.10.240.10">
    <property type="entry name" value="Zn(2)-C6 fungal-type DNA-binding domain"/>
    <property type="match status" value="1"/>
</dbReference>
<dbReference type="Proteomes" id="UP000710440">
    <property type="component" value="Unassembled WGS sequence"/>
</dbReference>
<dbReference type="InterPro" id="IPR007219">
    <property type="entry name" value="XnlR_reg_dom"/>
</dbReference>
<dbReference type="GO" id="GO:0008270">
    <property type="term" value="F:zinc ion binding"/>
    <property type="evidence" value="ECO:0007669"/>
    <property type="project" value="InterPro"/>
</dbReference>
<dbReference type="CDD" id="cd00067">
    <property type="entry name" value="GAL4"/>
    <property type="match status" value="1"/>
</dbReference>
<dbReference type="GO" id="GO:0001228">
    <property type="term" value="F:DNA-binding transcription activator activity, RNA polymerase II-specific"/>
    <property type="evidence" value="ECO:0007669"/>
    <property type="project" value="TreeGrafter"/>
</dbReference>
<keyword evidence="2" id="KW-0862">Zinc</keyword>
<dbReference type="Pfam" id="PF00172">
    <property type="entry name" value="Zn_clus"/>
    <property type="match status" value="1"/>
</dbReference>
<dbReference type="GO" id="GO:0000978">
    <property type="term" value="F:RNA polymerase II cis-regulatory region sequence-specific DNA binding"/>
    <property type="evidence" value="ECO:0007669"/>
    <property type="project" value="TreeGrafter"/>
</dbReference>
<protein>
    <recommendedName>
        <fullName evidence="9">Zn(2)-C6 fungal-type domain-containing protein</fullName>
    </recommendedName>
</protein>
<evidence type="ECO:0000313" key="10">
    <source>
        <dbReference type="EMBL" id="GIK02218.1"/>
    </source>
</evidence>
<dbReference type="SUPFAM" id="SSF57701">
    <property type="entry name" value="Zn2/Cys6 DNA-binding domain"/>
    <property type="match status" value="1"/>
</dbReference>
<dbReference type="GO" id="GO:0006351">
    <property type="term" value="P:DNA-templated transcription"/>
    <property type="evidence" value="ECO:0007669"/>
    <property type="project" value="InterPro"/>
</dbReference>
<reference evidence="10 11" key="1">
    <citation type="submission" date="2021-02" db="EMBL/GenBank/DDBJ databases">
        <title>Pan-genome distribution and transcriptional activeness of fungal secondary metabolism genes in Aspergillus section Fumigati.</title>
        <authorList>
            <person name="Takahashi H."/>
            <person name="Umemura M."/>
            <person name="Ninomiya A."/>
            <person name="Kusuya Y."/>
            <person name="Urayama S."/>
            <person name="Shimizu M."/>
            <person name="Watanabe A."/>
            <person name="Kamei K."/>
            <person name="Yaguchi T."/>
            <person name="Hagiwara D."/>
        </authorList>
    </citation>
    <scope>NUCLEOTIDE SEQUENCE [LARGE SCALE GENOMIC DNA]</scope>
    <source>
        <strain evidence="10 11">IFM 47045</strain>
    </source>
</reference>
<dbReference type="AlphaFoldDB" id="A0A9P3F5M5"/>
<dbReference type="PROSITE" id="PS50048">
    <property type="entry name" value="ZN2_CY6_FUNGAL_2"/>
    <property type="match status" value="1"/>
</dbReference>